<feature type="region of interest" description="Disordered" evidence="1">
    <location>
        <begin position="175"/>
        <end position="201"/>
    </location>
</feature>
<feature type="compositionally biased region" description="Acidic residues" evidence="1">
    <location>
        <begin position="1"/>
        <end position="10"/>
    </location>
</feature>
<dbReference type="Pfam" id="PF09826">
    <property type="entry name" value="Beta_propel"/>
    <property type="match status" value="2"/>
</dbReference>
<gene>
    <name evidence="3" type="ORF">QTG54_003748</name>
</gene>
<dbReference type="EMBL" id="JATAAI010000005">
    <property type="protein sequence ID" value="KAK1745824.1"/>
    <property type="molecule type" value="Genomic_DNA"/>
</dbReference>
<sequence length="850" mass="94493">MMKESDEDIENPPPITSKAETNPHNNTPSNDPNKKIKIGLLSTFLLVVLVLCISLGVVYQGNPSNSVENDEGGGGDTRPELNLTTPTVLEEATYLVSPGPIPARIRMATPAIANGYTSCADLKDDIRNALNHLANTIIVEQSRNGGWYENNCGRDDPVFYMEDSFASPAMAEVEESDMASESTASKFQDDDTVTEDSYETNNQVQGVDEADFVKSDGKHVFTAYGDVIFVWDALDPKKGLSITRMPYNDTEKDCPYFGPMPVDVMEESEEDTLPIREPLTEEVMTTNVVSPEAAASTPGSPGRNRKTMMIADSMMMPCYKPKPQILSFLLRGSRLTAIVSEQSSNYFRAETSTLHDYQELTIKVYDAENVPLDGSPLSLLGEKKIKGNYHDARSIDNHGIVITTSHVNTDSFTNELYRWRPQYCGLNSTAYEALAKETALNETESFMEKMVKDLDVELDGNCDSIFQVASIQSGDSKEVYDSNLLGNFVRVLSFDMDMSTNQLTNEFTTSSSGTFAPGWPDSIYVSQGFAGVVNVGHAYDASTNRWKESTFVSAFDISGSTPKPGAIARAPGRPLNKFATDLYDGHLRIATTTFDWSNTESTTVNQIFVFQLPAEDQGREMKMVGATEHLGKKNERITAVRFRGDRAYVVTFEQIDPFMVVDMGNHSEPKVIGELEIPGFSQYLHWIQLEGKRFMLGLGRQDEDIKIGLFDISDEKKPVQSAFHLEKQASSSAGSDSLAFRYLPNSQLLIIPKREWTWTAEGNFDGFVVYNINATHITPVHEIQHADSQTIYRGCWYNAYLQPRSLVFQSKLTTLLSHSVLSTDLGTGDTLFDLNLDKALNNTECHGYFW</sequence>
<evidence type="ECO:0000256" key="1">
    <source>
        <dbReference type="SAM" id="MobiDB-lite"/>
    </source>
</evidence>
<comment type="caution">
    <text evidence="3">The sequence shown here is derived from an EMBL/GenBank/DDBJ whole genome shotgun (WGS) entry which is preliminary data.</text>
</comment>
<evidence type="ECO:0000313" key="4">
    <source>
        <dbReference type="Proteomes" id="UP001224775"/>
    </source>
</evidence>
<keyword evidence="2" id="KW-0812">Transmembrane</keyword>
<dbReference type="InterPro" id="IPR019198">
    <property type="entry name" value="Beta_propeller_containing"/>
</dbReference>
<feature type="transmembrane region" description="Helical" evidence="2">
    <location>
        <begin position="38"/>
        <end position="59"/>
    </location>
</feature>
<proteinExistence type="predicted"/>
<dbReference type="Proteomes" id="UP001224775">
    <property type="component" value="Unassembled WGS sequence"/>
</dbReference>
<evidence type="ECO:0000256" key="2">
    <source>
        <dbReference type="SAM" id="Phobius"/>
    </source>
</evidence>
<protein>
    <submittedName>
        <fullName evidence="3">Beta propeller domain-containing protein</fullName>
    </submittedName>
</protein>
<accession>A0AAD8YFV8</accession>
<keyword evidence="4" id="KW-1185">Reference proteome</keyword>
<evidence type="ECO:0000313" key="3">
    <source>
        <dbReference type="EMBL" id="KAK1745824.1"/>
    </source>
</evidence>
<organism evidence="3 4">
    <name type="scientific">Skeletonema marinoi</name>
    <dbReference type="NCBI Taxonomy" id="267567"/>
    <lineage>
        <taxon>Eukaryota</taxon>
        <taxon>Sar</taxon>
        <taxon>Stramenopiles</taxon>
        <taxon>Ochrophyta</taxon>
        <taxon>Bacillariophyta</taxon>
        <taxon>Coscinodiscophyceae</taxon>
        <taxon>Thalassiosirophycidae</taxon>
        <taxon>Thalassiosirales</taxon>
        <taxon>Skeletonemataceae</taxon>
        <taxon>Skeletonema</taxon>
        <taxon>Skeletonema marinoi-dohrnii complex</taxon>
    </lineage>
</organism>
<dbReference type="AlphaFoldDB" id="A0AAD8YFV8"/>
<keyword evidence="2" id="KW-0472">Membrane</keyword>
<name>A0AAD8YFV8_9STRA</name>
<feature type="compositionally biased region" description="Polar residues" evidence="1">
    <location>
        <begin position="18"/>
        <end position="31"/>
    </location>
</feature>
<reference evidence="3" key="1">
    <citation type="submission" date="2023-06" db="EMBL/GenBank/DDBJ databases">
        <title>Survivors Of The Sea: Transcriptome response of Skeletonema marinoi to long-term dormancy.</title>
        <authorList>
            <person name="Pinder M.I.M."/>
            <person name="Kourtchenko O."/>
            <person name="Robertson E.K."/>
            <person name="Larsson T."/>
            <person name="Maumus F."/>
            <person name="Osuna-Cruz C.M."/>
            <person name="Vancaester E."/>
            <person name="Stenow R."/>
            <person name="Vandepoele K."/>
            <person name="Ploug H."/>
            <person name="Bruchert V."/>
            <person name="Godhe A."/>
            <person name="Topel M."/>
        </authorList>
    </citation>
    <scope>NUCLEOTIDE SEQUENCE</scope>
    <source>
        <strain evidence="3">R05AC</strain>
    </source>
</reference>
<keyword evidence="2" id="KW-1133">Transmembrane helix</keyword>
<feature type="region of interest" description="Disordered" evidence="1">
    <location>
        <begin position="1"/>
        <end position="33"/>
    </location>
</feature>